<protein>
    <submittedName>
        <fullName evidence="1">Uncharacterized protein</fullName>
    </submittedName>
</protein>
<organism evidence="1 2">
    <name type="scientific">Thalictrum thalictroides</name>
    <name type="common">Rue-anemone</name>
    <name type="synonym">Anemone thalictroides</name>
    <dbReference type="NCBI Taxonomy" id="46969"/>
    <lineage>
        <taxon>Eukaryota</taxon>
        <taxon>Viridiplantae</taxon>
        <taxon>Streptophyta</taxon>
        <taxon>Embryophyta</taxon>
        <taxon>Tracheophyta</taxon>
        <taxon>Spermatophyta</taxon>
        <taxon>Magnoliopsida</taxon>
        <taxon>Ranunculales</taxon>
        <taxon>Ranunculaceae</taxon>
        <taxon>Thalictroideae</taxon>
        <taxon>Thalictrum</taxon>
    </lineage>
</organism>
<proteinExistence type="predicted"/>
<evidence type="ECO:0000313" key="1">
    <source>
        <dbReference type="EMBL" id="KAF5200064.1"/>
    </source>
</evidence>
<sequence>MRNGKMMQQTNALNREYNQKVGREYSRSNQRLGADVIAIQQNLCWGLLTVDGTVKGRPAENCPPLSKIDKKATSKKISKWEGNILFPDDD</sequence>
<keyword evidence="2" id="KW-1185">Reference proteome</keyword>
<dbReference type="AlphaFoldDB" id="A0A7J6WRR2"/>
<accession>A0A7J6WRR2</accession>
<dbReference type="EMBL" id="JABWDY010011172">
    <property type="protein sequence ID" value="KAF5200064.1"/>
    <property type="molecule type" value="Genomic_DNA"/>
</dbReference>
<dbReference type="Proteomes" id="UP000554482">
    <property type="component" value="Unassembled WGS sequence"/>
</dbReference>
<name>A0A7J6WRR2_THATH</name>
<reference evidence="1 2" key="1">
    <citation type="submission" date="2020-06" db="EMBL/GenBank/DDBJ databases">
        <title>Transcriptomic and genomic resources for Thalictrum thalictroides and T. hernandezii: Facilitating candidate gene discovery in an emerging model plant lineage.</title>
        <authorList>
            <person name="Arias T."/>
            <person name="Riano-Pachon D.M."/>
            <person name="Di Stilio V.S."/>
        </authorList>
    </citation>
    <scope>NUCLEOTIDE SEQUENCE [LARGE SCALE GENOMIC DNA]</scope>
    <source>
        <strain evidence="2">cv. WT478/WT964</strain>
        <tissue evidence="1">Leaves</tissue>
    </source>
</reference>
<gene>
    <name evidence="1" type="ORF">FRX31_010349</name>
</gene>
<comment type="caution">
    <text evidence="1">The sequence shown here is derived from an EMBL/GenBank/DDBJ whole genome shotgun (WGS) entry which is preliminary data.</text>
</comment>
<evidence type="ECO:0000313" key="2">
    <source>
        <dbReference type="Proteomes" id="UP000554482"/>
    </source>
</evidence>